<feature type="compositionally biased region" description="Polar residues" evidence="1">
    <location>
        <begin position="64"/>
        <end position="79"/>
    </location>
</feature>
<dbReference type="Proteomes" id="UP000652219">
    <property type="component" value="Unassembled WGS sequence"/>
</dbReference>
<feature type="region of interest" description="Disordered" evidence="1">
    <location>
        <begin position="36"/>
        <end position="79"/>
    </location>
</feature>
<protein>
    <submittedName>
        <fullName evidence="3">Uncharacterized protein</fullName>
    </submittedName>
</protein>
<dbReference type="AlphaFoldDB" id="A0A8H6IK46"/>
<sequence length="79" mass="8138">MRPSVAFALLVCTATAAVIPGQHASAVQRDIEVVGNNVDSQGSGSQSEWSVTGHGPGRRDVGNNVDSQGSGSQTEWSNN</sequence>
<evidence type="ECO:0000256" key="2">
    <source>
        <dbReference type="SAM" id="SignalP"/>
    </source>
</evidence>
<reference evidence="3 4" key="1">
    <citation type="journal article" date="2020" name="Phytopathology">
        <title>Genome Sequence Resources of Colletotrichum truncatum, C. plurivorum, C. musicola, and C. sojae: Four Species Pathogenic to Soybean (Glycine max).</title>
        <authorList>
            <person name="Rogerio F."/>
            <person name="Boufleur T.R."/>
            <person name="Ciampi-Guillardi M."/>
            <person name="Sukno S.A."/>
            <person name="Thon M.R."/>
            <person name="Massola Junior N.S."/>
            <person name="Baroncelli R."/>
        </authorList>
    </citation>
    <scope>NUCLEOTIDE SEQUENCE [LARGE SCALE GENOMIC DNA]</scope>
    <source>
        <strain evidence="3 4">LFN0009</strain>
    </source>
</reference>
<name>A0A8H6IK46_9PEZI</name>
<evidence type="ECO:0000256" key="1">
    <source>
        <dbReference type="SAM" id="MobiDB-lite"/>
    </source>
</evidence>
<feature type="signal peptide" evidence="2">
    <location>
        <begin position="1"/>
        <end position="16"/>
    </location>
</feature>
<evidence type="ECO:0000313" key="4">
    <source>
        <dbReference type="Proteomes" id="UP000652219"/>
    </source>
</evidence>
<gene>
    <name evidence="3" type="ORF">CSOJ01_16058</name>
</gene>
<keyword evidence="4" id="KW-1185">Reference proteome</keyword>
<proteinExistence type="predicted"/>
<feature type="chain" id="PRO_5034757930" evidence="2">
    <location>
        <begin position="17"/>
        <end position="79"/>
    </location>
</feature>
<dbReference type="EMBL" id="WIGN01000986">
    <property type="protein sequence ID" value="KAF6781715.1"/>
    <property type="molecule type" value="Genomic_DNA"/>
</dbReference>
<organism evidence="3 4">
    <name type="scientific">Colletotrichum sojae</name>
    <dbReference type="NCBI Taxonomy" id="2175907"/>
    <lineage>
        <taxon>Eukaryota</taxon>
        <taxon>Fungi</taxon>
        <taxon>Dikarya</taxon>
        <taxon>Ascomycota</taxon>
        <taxon>Pezizomycotina</taxon>
        <taxon>Sordariomycetes</taxon>
        <taxon>Hypocreomycetidae</taxon>
        <taxon>Glomerellales</taxon>
        <taxon>Glomerellaceae</taxon>
        <taxon>Colletotrichum</taxon>
        <taxon>Colletotrichum orchidearum species complex</taxon>
    </lineage>
</organism>
<evidence type="ECO:0000313" key="3">
    <source>
        <dbReference type="EMBL" id="KAF6781715.1"/>
    </source>
</evidence>
<keyword evidence="2" id="KW-0732">Signal</keyword>
<accession>A0A8H6IK46</accession>
<feature type="compositionally biased region" description="Polar residues" evidence="1">
    <location>
        <begin position="37"/>
        <end position="50"/>
    </location>
</feature>
<comment type="caution">
    <text evidence="3">The sequence shown here is derived from an EMBL/GenBank/DDBJ whole genome shotgun (WGS) entry which is preliminary data.</text>
</comment>